<evidence type="ECO:0000313" key="4">
    <source>
        <dbReference type="Proteomes" id="UP001324115"/>
    </source>
</evidence>
<keyword evidence="4" id="KW-1185">Reference proteome</keyword>
<gene>
    <name evidence="3" type="ORF">RGQ29_031937</name>
</gene>
<dbReference type="PANTHER" id="PTHR47851:SF5">
    <property type="entry name" value="MYB_SANT-LIKE DOMAIN-CONTAINING PROTEIN"/>
    <property type="match status" value="1"/>
</dbReference>
<sequence>MGKPSQNSSNVRAQWPSRVTTIFCEACVDEVFKGNRPNTHFTFEKKTGKEYPRVKYKHKWDGLKKDWMLWNKLKGKKGLENVDLLDIMFKDVVATRDLAWAPISGVLLDDLETPKEGLGDTFADSSSPSDDDDVYEDKTHNLTQPPNPTQNKGKKQALPSSTQSKGKKGGAKLQLTQQLSCICDVMELWNLACSVEPSSTIRNVMERVCNLDGIEKGSELYLMVARIFQKWEKREMFVMMEEPYLQLQFLQEEARLLGGYYFGT</sequence>
<name>A0AAN7DT57_QUERU</name>
<reference evidence="3 4" key="1">
    <citation type="journal article" date="2023" name="G3 (Bethesda)">
        <title>A haplotype-resolved chromosome-scale genome for Quercus rubra L. provides insights into the genetics of adaptive traits for red oak species.</title>
        <authorList>
            <person name="Kapoor B."/>
            <person name="Jenkins J."/>
            <person name="Schmutz J."/>
            <person name="Zhebentyayeva T."/>
            <person name="Kuelheim C."/>
            <person name="Coggeshall M."/>
            <person name="Heim C."/>
            <person name="Lasky J.R."/>
            <person name="Leites L."/>
            <person name="Islam-Faridi N."/>
            <person name="Romero-Severson J."/>
            <person name="DeLeo V.L."/>
            <person name="Lucas S.M."/>
            <person name="Lazic D."/>
            <person name="Gailing O."/>
            <person name="Carlson J."/>
            <person name="Staton M."/>
        </authorList>
    </citation>
    <scope>NUCLEOTIDE SEQUENCE [LARGE SCALE GENOMIC DNA]</scope>
    <source>
        <strain evidence="3">Pseudo-F2</strain>
    </source>
</reference>
<evidence type="ECO:0000313" key="3">
    <source>
        <dbReference type="EMBL" id="KAK4539233.1"/>
    </source>
</evidence>
<comment type="caution">
    <text evidence="3">The sequence shown here is derived from an EMBL/GenBank/DDBJ whole genome shotgun (WGS) entry which is preliminary data.</text>
</comment>
<proteinExistence type="predicted"/>
<protein>
    <recommendedName>
        <fullName evidence="2">Myb/SANT-like domain-containing protein</fullName>
    </recommendedName>
</protein>
<dbReference type="PANTHER" id="PTHR47851">
    <property type="entry name" value="OS06G0588700 PROTEIN-RELATED"/>
    <property type="match status" value="1"/>
</dbReference>
<organism evidence="3 4">
    <name type="scientific">Quercus rubra</name>
    <name type="common">Northern red oak</name>
    <name type="synonym">Quercus borealis</name>
    <dbReference type="NCBI Taxonomy" id="3512"/>
    <lineage>
        <taxon>Eukaryota</taxon>
        <taxon>Viridiplantae</taxon>
        <taxon>Streptophyta</taxon>
        <taxon>Embryophyta</taxon>
        <taxon>Tracheophyta</taxon>
        <taxon>Spermatophyta</taxon>
        <taxon>Magnoliopsida</taxon>
        <taxon>eudicotyledons</taxon>
        <taxon>Gunneridae</taxon>
        <taxon>Pentapetalae</taxon>
        <taxon>rosids</taxon>
        <taxon>fabids</taxon>
        <taxon>Fagales</taxon>
        <taxon>Fagaceae</taxon>
        <taxon>Quercus</taxon>
    </lineage>
</organism>
<dbReference type="EMBL" id="JAXUIC010000507">
    <property type="protein sequence ID" value="KAK4539233.1"/>
    <property type="molecule type" value="Genomic_DNA"/>
</dbReference>
<evidence type="ECO:0000256" key="1">
    <source>
        <dbReference type="SAM" id="MobiDB-lite"/>
    </source>
</evidence>
<feature type="region of interest" description="Disordered" evidence="1">
    <location>
        <begin position="118"/>
        <end position="169"/>
    </location>
</feature>
<evidence type="ECO:0000259" key="2">
    <source>
        <dbReference type="Pfam" id="PF12776"/>
    </source>
</evidence>
<dbReference type="Pfam" id="PF12776">
    <property type="entry name" value="Myb_DNA-bind_3"/>
    <property type="match status" value="1"/>
</dbReference>
<dbReference type="Proteomes" id="UP001324115">
    <property type="component" value="Unassembled WGS sequence"/>
</dbReference>
<accession>A0AAN7DT57</accession>
<feature type="domain" description="Myb/SANT-like" evidence="2">
    <location>
        <begin position="14"/>
        <end position="80"/>
    </location>
</feature>
<dbReference type="InterPro" id="IPR024752">
    <property type="entry name" value="Myb/SANT-like_dom"/>
</dbReference>
<dbReference type="AlphaFoldDB" id="A0AAN7DT57"/>